<sequence>MTMETRAKSGEEQSDGREKQMRDGGEQSDRPLRVACTRSCAPASARPHALHKSSLDEELQRNRAFPLSLAGR</sequence>
<dbReference type="Proteomes" id="UP000008021">
    <property type="component" value="Chromosome 1"/>
</dbReference>
<dbReference type="Gramene" id="OMERI01G35170.1">
    <property type="protein sequence ID" value="OMERI01G35170.1"/>
    <property type="gene ID" value="OMERI01G35170"/>
</dbReference>
<proteinExistence type="predicted"/>
<reference evidence="2" key="1">
    <citation type="submission" date="2015-04" db="UniProtKB">
        <authorList>
            <consortium name="EnsemblPlants"/>
        </authorList>
    </citation>
    <scope>IDENTIFICATION</scope>
</reference>
<name>A0A0E0CAP3_9ORYZ</name>
<organism evidence="2">
    <name type="scientific">Oryza meridionalis</name>
    <dbReference type="NCBI Taxonomy" id="40149"/>
    <lineage>
        <taxon>Eukaryota</taxon>
        <taxon>Viridiplantae</taxon>
        <taxon>Streptophyta</taxon>
        <taxon>Embryophyta</taxon>
        <taxon>Tracheophyta</taxon>
        <taxon>Spermatophyta</taxon>
        <taxon>Magnoliopsida</taxon>
        <taxon>Liliopsida</taxon>
        <taxon>Poales</taxon>
        <taxon>Poaceae</taxon>
        <taxon>BOP clade</taxon>
        <taxon>Oryzoideae</taxon>
        <taxon>Oryzeae</taxon>
        <taxon>Oryzinae</taxon>
        <taxon>Oryza</taxon>
    </lineage>
</organism>
<evidence type="ECO:0000256" key="1">
    <source>
        <dbReference type="SAM" id="MobiDB-lite"/>
    </source>
</evidence>
<dbReference type="EnsemblPlants" id="OMERI01G35170.1">
    <property type="protein sequence ID" value="OMERI01G35170.1"/>
    <property type="gene ID" value="OMERI01G35170"/>
</dbReference>
<feature type="region of interest" description="Disordered" evidence="1">
    <location>
        <begin position="1"/>
        <end position="72"/>
    </location>
</feature>
<evidence type="ECO:0000313" key="2">
    <source>
        <dbReference type="EnsemblPlants" id="OMERI01G35170.1"/>
    </source>
</evidence>
<evidence type="ECO:0000313" key="3">
    <source>
        <dbReference type="Proteomes" id="UP000008021"/>
    </source>
</evidence>
<accession>A0A0E0CAP3</accession>
<dbReference type="AlphaFoldDB" id="A0A0E0CAP3"/>
<protein>
    <submittedName>
        <fullName evidence="2">Uncharacterized protein</fullName>
    </submittedName>
</protein>
<reference evidence="2" key="2">
    <citation type="submission" date="2018-05" db="EMBL/GenBank/DDBJ databases">
        <title>OmerRS3 (Oryza meridionalis Reference Sequence Version 3).</title>
        <authorList>
            <person name="Zhang J."/>
            <person name="Kudrna D."/>
            <person name="Lee S."/>
            <person name="Talag J."/>
            <person name="Welchert J."/>
            <person name="Wing R.A."/>
        </authorList>
    </citation>
    <scope>NUCLEOTIDE SEQUENCE [LARGE SCALE GENOMIC DNA]</scope>
    <source>
        <strain evidence="2">cv. OR44</strain>
    </source>
</reference>
<dbReference type="HOGENOM" id="CLU_2726435_0_0_1"/>
<keyword evidence="3" id="KW-1185">Reference proteome</keyword>
<feature type="compositionally biased region" description="Basic and acidic residues" evidence="1">
    <location>
        <begin position="1"/>
        <end position="32"/>
    </location>
</feature>